<proteinExistence type="inferred from homology"/>
<protein>
    <recommendedName>
        <fullName evidence="6">Serine-threonine kinase receptor-associated protein</fullName>
    </recommendedName>
</protein>
<gene>
    <name evidence="8" type="ORF">PAUS00366_LOCUS23177</name>
</gene>
<accession>A0A7S4AXP6</accession>
<dbReference type="Gene3D" id="2.130.10.10">
    <property type="entry name" value="YVTN repeat-like/Quinoprotein amine dehydrogenase"/>
    <property type="match status" value="1"/>
</dbReference>
<keyword evidence="1 7" id="KW-0853">WD repeat</keyword>
<evidence type="ECO:0000313" key="8">
    <source>
        <dbReference type="EMBL" id="CAE0730391.1"/>
    </source>
</evidence>
<feature type="repeat" description="WD" evidence="7">
    <location>
        <begin position="69"/>
        <end position="110"/>
    </location>
</feature>
<keyword evidence="4" id="KW-0508">mRNA splicing</keyword>
<comment type="similarity">
    <text evidence="5">Belongs to the WD repeat STRAP family.</text>
</comment>
<evidence type="ECO:0000256" key="1">
    <source>
        <dbReference type="ARBA" id="ARBA00022574"/>
    </source>
</evidence>
<evidence type="ECO:0000256" key="5">
    <source>
        <dbReference type="ARBA" id="ARBA00038394"/>
    </source>
</evidence>
<organism evidence="8">
    <name type="scientific">Pseudo-nitzschia australis</name>
    <dbReference type="NCBI Taxonomy" id="44445"/>
    <lineage>
        <taxon>Eukaryota</taxon>
        <taxon>Sar</taxon>
        <taxon>Stramenopiles</taxon>
        <taxon>Ochrophyta</taxon>
        <taxon>Bacillariophyta</taxon>
        <taxon>Bacillariophyceae</taxon>
        <taxon>Bacillariophycidae</taxon>
        <taxon>Bacillariales</taxon>
        <taxon>Bacillariaceae</taxon>
        <taxon>Pseudo-nitzschia</taxon>
    </lineage>
</organism>
<sequence>MTTAVATAMKQIPIVCPGHTRPLAELQYINVDNDDNNTAESSSVFLLSACHDKMPMIRDGTTGDWIGTWMGHKGAVWSCQMDPTGNLAATASGDYSARVWDAITGQSLIELPHKHIVKTCVFSPNSQRLATGGKEASLRIFDLSQILVKQNNKKSDTTAAAAATPSVEIPQASPITKLAWVSDDLLLCSCVNGKIYLWNTVDQTLVRNFDTKEGAEIRDIEVCSITGSQKLILSVAAGTMVYFFDLSDSESYKLIKEYKMPIHFRDEGGCTLHPSGTRFVAGGSDLWVRVFDFETGEALECHKGHHGPIRCVRFSPDGQSYASGSEDGTIRLWKTSLS</sequence>
<dbReference type="EMBL" id="HBIX01035416">
    <property type="protein sequence ID" value="CAE0730391.1"/>
    <property type="molecule type" value="Transcribed_RNA"/>
</dbReference>
<keyword evidence="2" id="KW-0507">mRNA processing</keyword>
<dbReference type="InterPro" id="IPR001680">
    <property type="entry name" value="WD40_rpt"/>
</dbReference>
<dbReference type="InterPro" id="IPR015943">
    <property type="entry name" value="WD40/YVTN_repeat-like_dom_sf"/>
</dbReference>
<dbReference type="GO" id="GO:0000387">
    <property type="term" value="P:spliceosomal snRNP assembly"/>
    <property type="evidence" value="ECO:0007669"/>
    <property type="project" value="TreeGrafter"/>
</dbReference>
<dbReference type="SMART" id="SM00320">
    <property type="entry name" value="WD40"/>
    <property type="match status" value="5"/>
</dbReference>
<dbReference type="InterPro" id="IPR036322">
    <property type="entry name" value="WD40_repeat_dom_sf"/>
</dbReference>
<evidence type="ECO:0000256" key="6">
    <source>
        <dbReference type="ARBA" id="ARBA00040390"/>
    </source>
</evidence>
<feature type="repeat" description="WD" evidence="7">
    <location>
        <begin position="110"/>
        <end position="144"/>
    </location>
</feature>
<evidence type="ECO:0000256" key="7">
    <source>
        <dbReference type="PROSITE-ProRule" id="PRU00221"/>
    </source>
</evidence>
<dbReference type="SUPFAM" id="SSF50978">
    <property type="entry name" value="WD40 repeat-like"/>
    <property type="match status" value="1"/>
</dbReference>
<keyword evidence="3" id="KW-0677">Repeat</keyword>
<evidence type="ECO:0000256" key="4">
    <source>
        <dbReference type="ARBA" id="ARBA00023187"/>
    </source>
</evidence>
<reference evidence="8" key="1">
    <citation type="submission" date="2021-01" db="EMBL/GenBank/DDBJ databases">
        <authorList>
            <person name="Corre E."/>
            <person name="Pelletier E."/>
            <person name="Niang G."/>
            <person name="Scheremetjew M."/>
            <person name="Finn R."/>
            <person name="Kale V."/>
            <person name="Holt S."/>
            <person name="Cochrane G."/>
            <person name="Meng A."/>
            <person name="Brown T."/>
            <person name="Cohen L."/>
        </authorList>
    </citation>
    <scope>NUCLEOTIDE SEQUENCE</scope>
    <source>
        <strain evidence="8">10249 10 AB</strain>
    </source>
</reference>
<evidence type="ECO:0000256" key="3">
    <source>
        <dbReference type="ARBA" id="ARBA00022737"/>
    </source>
</evidence>
<dbReference type="PANTHER" id="PTHR19877">
    <property type="entry name" value="EUKARYOTIC TRANSLATION INITIATION FACTOR 3 SUBUNIT I"/>
    <property type="match status" value="1"/>
</dbReference>
<evidence type="ECO:0000256" key="2">
    <source>
        <dbReference type="ARBA" id="ARBA00022664"/>
    </source>
</evidence>
<dbReference type="PANTHER" id="PTHR19877:SF13">
    <property type="entry name" value="SERINE-THREONINE KINASE RECEPTOR-ASSOCIATED PROTEIN"/>
    <property type="match status" value="1"/>
</dbReference>
<dbReference type="AlphaFoldDB" id="A0A7S4AXP6"/>
<dbReference type="GO" id="GO:0003723">
    <property type="term" value="F:RNA binding"/>
    <property type="evidence" value="ECO:0007669"/>
    <property type="project" value="TreeGrafter"/>
</dbReference>
<name>A0A7S4AXP6_9STRA</name>
<dbReference type="GO" id="GO:0032797">
    <property type="term" value="C:SMN complex"/>
    <property type="evidence" value="ECO:0007669"/>
    <property type="project" value="TreeGrafter"/>
</dbReference>
<dbReference type="Pfam" id="PF00400">
    <property type="entry name" value="WD40"/>
    <property type="match status" value="4"/>
</dbReference>
<feature type="repeat" description="WD" evidence="7">
    <location>
        <begin position="302"/>
        <end position="338"/>
    </location>
</feature>
<dbReference type="PROSITE" id="PS50082">
    <property type="entry name" value="WD_REPEATS_2"/>
    <property type="match status" value="3"/>
</dbReference>
<dbReference type="PROSITE" id="PS50294">
    <property type="entry name" value="WD_REPEATS_REGION"/>
    <property type="match status" value="2"/>
</dbReference>